<protein>
    <recommendedName>
        <fullName evidence="3">Bacteriophage abortive infection AbiH family protein</fullName>
    </recommendedName>
</protein>
<organism evidence="1 2">
    <name type="scientific">Bacteroides uniformis</name>
    <dbReference type="NCBI Taxonomy" id="820"/>
    <lineage>
        <taxon>Bacteria</taxon>
        <taxon>Pseudomonadati</taxon>
        <taxon>Bacteroidota</taxon>
        <taxon>Bacteroidia</taxon>
        <taxon>Bacteroidales</taxon>
        <taxon>Bacteroidaceae</taxon>
        <taxon>Bacteroides</taxon>
    </lineage>
</organism>
<evidence type="ECO:0008006" key="3">
    <source>
        <dbReference type="Google" id="ProtNLM"/>
    </source>
</evidence>
<accession>A0A174VIA6</accession>
<name>A0A174VIA6_BACUN</name>
<sequence length="295" mass="34851">MHSLFPELERVDQNTLFVIGNGFDLASGIKSSYYNFKQWLILNKRHQLINLMDIFFSNKRDVWGDIEKALGEYDEDSILEFCKPNEEFDYDHPTRSIAAIEDSPDWIFRPVLDEFIEAFTDWVDSIDITVGDKIRDLPSCSKFLTFNYTETLEKIYGISQSNILHIHGSRLSEKNYIIGHDNPRDTDEVYNDEGQYPFVQDTWSKIIAWMNELVKDCEYIINVNQDFFKGLSNIERVIVYGHSFYEIDWPYMSEIVKQIGKNKPWIISYHEENDLIHIASFIKAHDLKNVKKFLW</sequence>
<reference evidence="1 2" key="1">
    <citation type="submission" date="2015-09" db="EMBL/GenBank/DDBJ databases">
        <authorList>
            <consortium name="Pathogen Informatics"/>
        </authorList>
    </citation>
    <scope>NUCLEOTIDE SEQUENCE [LARGE SCALE GENOMIC DNA]</scope>
    <source>
        <strain evidence="1 2">2789STDY5834898</strain>
    </source>
</reference>
<dbReference type="Proteomes" id="UP000095766">
    <property type="component" value="Unassembled WGS sequence"/>
</dbReference>
<gene>
    <name evidence="1" type="ORF">ERS852510_03945</name>
</gene>
<evidence type="ECO:0000313" key="2">
    <source>
        <dbReference type="Proteomes" id="UP000095766"/>
    </source>
</evidence>
<dbReference type="EMBL" id="CZAO01000027">
    <property type="protein sequence ID" value="CUQ31878.1"/>
    <property type="molecule type" value="Genomic_DNA"/>
</dbReference>
<evidence type="ECO:0000313" key="1">
    <source>
        <dbReference type="EMBL" id="CUQ31878.1"/>
    </source>
</evidence>
<dbReference type="Pfam" id="PF14253">
    <property type="entry name" value="AbiH"/>
    <property type="match status" value="1"/>
</dbReference>
<proteinExistence type="predicted"/>
<dbReference type="InterPro" id="IPR025935">
    <property type="entry name" value="AbiH"/>
</dbReference>
<dbReference type="AlphaFoldDB" id="A0A174VIA6"/>
<dbReference type="RefSeq" id="WP_057254229.1">
    <property type="nucleotide sequence ID" value="NZ_CZAO01000027.1"/>
</dbReference>